<gene>
    <name evidence="6" type="primary">ERCC6L</name>
    <name evidence="6" type="ORF">LSUE1_G009346</name>
</gene>
<keyword evidence="2" id="KW-0378">Hydrolase</keyword>
<evidence type="ECO:0000256" key="1">
    <source>
        <dbReference type="ARBA" id="ARBA00022741"/>
    </source>
</evidence>
<accession>A0A8T9C1Y5</accession>
<keyword evidence="1" id="KW-0547">Nucleotide-binding</keyword>
<evidence type="ECO:0000259" key="5">
    <source>
        <dbReference type="PROSITE" id="PS51194"/>
    </source>
</evidence>
<feature type="region of interest" description="Disordered" evidence="4">
    <location>
        <begin position="983"/>
        <end position="1020"/>
    </location>
</feature>
<dbReference type="Proteomes" id="UP000469558">
    <property type="component" value="Unassembled WGS sequence"/>
</dbReference>
<dbReference type="EMBL" id="QGMK01001071">
    <property type="protein sequence ID" value="TVY73465.1"/>
    <property type="molecule type" value="Genomic_DNA"/>
</dbReference>
<dbReference type="AlphaFoldDB" id="A0A8T9C1Y5"/>
<organism evidence="6 7">
    <name type="scientific">Lachnellula suecica</name>
    <dbReference type="NCBI Taxonomy" id="602035"/>
    <lineage>
        <taxon>Eukaryota</taxon>
        <taxon>Fungi</taxon>
        <taxon>Dikarya</taxon>
        <taxon>Ascomycota</taxon>
        <taxon>Pezizomycotina</taxon>
        <taxon>Leotiomycetes</taxon>
        <taxon>Helotiales</taxon>
        <taxon>Lachnaceae</taxon>
        <taxon>Lachnellula</taxon>
    </lineage>
</organism>
<feature type="domain" description="Helicase C-terminal" evidence="5">
    <location>
        <begin position="832"/>
        <end position="1001"/>
    </location>
</feature>
<feature type="compositionally biased region" description="Acidic residues" evidence="4">
    <location>
        <begin position="266"/>
        <end position="281"/>
    </location>
</feature>
<proteinExistence type="predicted"/>
<dbReference type="InterPro" id="IPR049730">
    <property type="entry name" value="SNF2/RAD54-like_C"/>
</dbReference>
<dbReference type="PANTHER" id="PTHR10799">
    <property type="entry name" value="SNF2/RAD54 HELICASE FAMILY"/>
    <property type="match status" value="1"/>
</dbReference>
<feature type="compositionally biased region" description="Acidic residues" evidence="4">
    <location>
        <begin position="168"/>
        <end position="180"/>
    </location>
</feature>
<reference evidence="6 7" key="1">
    <citation type="submission" date="2018-05" db="EMBL/GenBank/DDBJ databases">
        <title>Genome sequencing and assembly of the regulated plant pathogen Lachnellula willkommii and related sister species for the development of diagnostic species identification markers.</title>
        <authorList>
            <person name="Giroux E."/>
            <person name="Bilodeau G."/>
        </authorList>
    </citation>
    <scope>NUCLEOTIDE SEQUENCE [LARGE SCALE GENOMIC DNA]</scope>
    <source>
        <strain evidence="6 7">CBS 268.59</strain>
    </source>
</reference>
<dbReference type="SUPFAM" id="SSF52540">
    <property type="entry name" value="P-loop containing nucleoside triphosphate hydrolases"/>
    <property type="match status" value="2"/>
</dbReference>
<feature type="compositionally biased region" description="Basic and acidic residues" evidence="4">
    <location>
        <begin position="983"/>
        <end position="1011"/>
    </location>
</feature>
<keyword evidence="7" id="KW-1185">Reference proteome</keyword>
<dbReference type="InterPro" id="IPR000330">
    <property type="entry name" value="SNF2_N"/>
</dbReference>
<dbReference type="PROSITE" id="PS51194">
    <property type="entry name" value="HELICASE_CTER"/>
    <property type="match status" value="1"/>
</dbReference>
<protein>
    <submittedName>
        <fullName evidence="6">DNA excision repair protein ERCC-6-like</fullName>
    </submittedName>
</protein>
<evidence type="ECO:0000256" key="3">
    <source>
        <dbReference type="ARBA" id="ARBA00022840"/>
    </source>
</evidence>
<feature type="region of interest" description="Disordered" evidence="4">
    <location>
        <begin position="262"/>
        <end position="281"/>
    </location>
</feature>
<evidence type="ECO:0000256" key="4">
    <source>
        <dbReference type="SAM" id="MobiDB-lite"/>
    </source>
</evidence>
<dbReference type="GO" id="GO:0005524">
    <property type="term" value="F:ATP binding"/>
    <property type="evidence" value="ECO:0007669"/>
    <property type="project" value="InterPro"/>
</dbReference>
<name>A0A8T9C1Y5_9HELO</name>
<dbReference type="Pfam" id="PF00176">
    <property type="entry name" value="SNF2-rel_dom"/>
    <property type="match status" value="1"/>
</dbReference>
<dbReference type="GO" id="GO:0016787">
    <property type="term" value="F:hydrolase activity"/>
    <property type="evidence" value="ECO:0007669"/>
    <property type="project" value="UniProtKB-KW"/>
</dbReference>
<keyword evidence="3" id="KW-0067">ATP-binding</keyword>
<dbReference type="Gene3D" id="3.40.50.300">
    <property type="entry name" value="P-loop containing nucleotide triphosphate hydrolases"/>
    <property type="match status" value="2"/>
</dbReference>
<sequence length="1020" mass="116363">MLKKGLNKIGIKTAAQRKQAEDEERARELNLFAHNVVNLEMSKMTIHVLVMRTAKNEALQTMKIALSRFLFPGREHLAGLTPSYSWELFAATLESSINEKDKEPFLEIQHGHLEYEDDNEMIQVKNQTEFEVALNHLFKVALESKSEKMNFQFRPEKLKDRKLRLPDEVLEDEPEEDEDEVSLKPTDTQDVSGDYPTPKGSPKKSAIQTTTDAVKKTIRKARGKESAAGRAERLKTYYEEAERVVYKKGGDDDAEDIANAEAAEKIDDDEGSLDDDDDTDEISQEDKCKMMELPELTQFQDPEHPEDDLYRWKECCRLFQIDPTATGIDERVFVAGLRTKIYQYQAFGIYWQMITSRKYGGGFVGDDMGLGKTLSFLAYMVLERQLSVLWGDVLSSRTKKDGLHLAKEGQDENSQCPSPSKGPGWIPCPCAQSSITSQFLPKLGLRMACVPTALVRSWHEQWKYHVDIEQAQLALTIIVDHKGAFDGNSSKEELLSRSDQSRVNTISAAIRAKKGSEEEDKPAARHDGILVLTTKENYPAWVKSKHSYDGKVRSRDGTWKAGKRVDLVFGIAMIDECHEEARKETGRAKTLVEIPRVNKPFIWGYSGTPVSLNPRGLEGVFWAIERHTTAYKETHSNYPTFSWNTLNKLCVDFNEQRTSAVKAENDDAIDAVLARFKPFLDTFVMRRDQTTRWFGHPLIKINPHVHTDVKLKHLYPVYTPQDITEFEDKFQHEKDALLAKLQANYDALPEGSRTAARPTKLAFNTLCREQWRLSLLATFPQLLKLGSANDETKMDLTEGEVLFMRGSANKEKENGYYKNLTDIVEESPKALWLNDFIDRLDGQRDVNGEEQKLVIVTQFPQVAFILKLFLSHYRKDKTDRIGLVTGRMTLKEKSETIEAFANKNRNKVTKRDYQILIGTTRLLGVGLQLTRACNIVVMEPDHHYVRELQSYARVHRIGQKNPMSYSYRLINEASEIEQRVLKRQADRKEVPGKRVGKDDAAKLLPEIKEEEPLAGPSKTV</sequence>
<dbReference type="CDD" id="cd18793">
    <property type="entry name" value="SF2_C_SNF"/>
    <property type="match status" value="1"/>
</dbReference>
<evidence type="ECO:0000313" key="6">
    <source>
        <dbReference type="EMBL" id="TVY73465.1"/>
    </source>
</evidence>
<evidence type="ECO:0000256" key="2">
    <source>
        <dbReference type="ARBA" id="ARBA00022801"/>
    </source>
</evidence>
<dbReference type="OrthoDB" id="4161342at2759"/>
<dbReference type="InterPro" id="IPR027417">
    <property type="entry name" value="P-loop_NTPase"/>
</dbReference>
<evidence type="ECO:0000313" key="7">
    <source>
        <dbReference type="Proteomes" id="UP000469558"/>
    </source>
</evidence>
<comment type="caution">
    <text evidence="6">The sequence shown here is derived from an EMBL/GenBank/DDBJ whole genome shotgun (WGS) entry which is preliminary data.</text>
</comment>
<dbReference type="InterPro" id="IPR001650">
    <property type="entry name" value="Helicase_C-like"/>
</dbReference>
<feature type="region of interest" description="Disordered" evidence="4">
    <location>
        <begin position="164"/>
        <end position="231"/>
    </location>
</feature>
<dbReference type="Pfam" id="PF00271">
    <property type="entry name" value="Helicase_C"/>
    <property type="match status" value="1"/>
</dbReference>
<dbReference type="SMART" id="SM00490">
    <property type="entry name" value="HELICc"/>
    <property type="match status" value="1"/>
</dbReference>